<dbReference type="Gene3D" id="3.40.50.300">
    <property type="entry name" value="P-loop containing nucleotide triphosphate hydrolases"/>
    <property type="match status" value="1"/>
</dbReference>
<keyword evidence="6" id="KW-0239">DNA-directed DNA polymerase</keyword>
<dbReference type="GO" id="GO:0003887">
    <property type="term" value="F:DNA-directed DNA polymerase activity"/>
    <property type="evidence" value="ECO:0007669"/>
    <property type="project" value="UniProtKB-KW"/>
</dbReference>
<evidence type="ECO:0000256" key="5">
    <source>
        <dbReference type="ARBA" id="ARBA00022705"/>
    </source>
</evidence>
<dbReference type="Pfam" id="PF06144">
    <property type="entry name" value="DNA_pol3_delta"/>
    <property type="match status" value="1"/>
</dbReference>
<dbReference type="InterPro" id="IPR010372">
    <property type="entry name" value="DNA_pol3_delta_N"/>
</dbReference>
<organism evidence="11 12">
    <name type="scientific">Psychroflexus salarius</name>
    <dbReference type="NCBI Taxonomy" id="1155689"/>
    <lineage>
        <taxon>Bacteria</taxon>
        <taxon>Pseudomonadati</taxon>
        <taxon>Bacteroidota</taxon>
        <taxon>Flavobacteriia</taxon>
        <taxon>Flavobacteriales</taxon>
        <taxon>Flavobacteriaceae</taxon>
        <taxon>Psychroflexus</taxon>
    </lineage>
</organism>
<feature type="domain" description="DNA polymerase III delta subunit-like C-terminal" evidence="10">
    <location>
        <begin position="212"/>
        <end position="313"/>
    </location>
</feature>
<name>A0A1M4W0E0_9FLAO</name>
<dbReference type="SUPFAM" id="SSF52540">
    <property type="entry name" value="P-loop containing nucleoside triphosphate hydrolases"/>
    <property type="match status" value="1"/>
</dbReference>
<proteinExistence type="inferred from homology"/>
<gene>
    <name evidence="11" type="ORF">SAMN05444278_1055</name>
</gene>
<dbReference type="GO" id="GO:0006261">
    <property type="term" value="P:DNA-templated DNA replication"/>
    <property type="evidence" value="ECO:0007669"/>
    <property type="project" value="TreeGrafter"/>
</dbReference>
<dbReference type="Proteomes" id="UP000184462">
    <property type="component" value="Unassembled WGS sequence"/>
</dbReference>
<dbReference type="PANTHER" id="PTHR34388">
    <property type="entry name" value="DNA POLYMERASE III SUBUNIT DELTA"/>
    <property type="match status" value="1"/>
</dbReference>
<dbReference type="EC" id="2.7.7.7" evidence="1"/>
<feature type="domain" description="DNA polymerase III delta N-terminal" evidence="9">
    <location>
        <begin position="20"/>
        <end position="136"/>
    </location>
</feature>
<dbReference type="GO" id="GO:0009360">
    <property type="term" value="C:DNA polymerase III complex"/>
    <property type="evidence" value="ECO:0007669"/>
    <property type="project" value="InterPro"/>
</dbReference>
<evidence type="ECO:0000256" key="8">
    <source>
        <dbReference type="ARBA" id="ARBA00049244"/>
    </source>
</evidence>
<evidence type="ECO:0000313" key="12">
    <source>
        <dbReference type="Proteomes" id="UP000184462"/>
    </source>
</evidence>
<protein>
    <recommendedName>
        <fullName evidence="2">DNA polymerase III subunit delta</fullName>
        <ecNumber evidence="1">2.7.7.7</ecNumber>
    </recommendedName>
</protein>
<dbReference type="GO" id="GO:0003677">
    <property type="term" value="F:DNA binding"/>
    <property type="evidence" value="ECO:0007669"/>
    <property type="project" value="InterPro"/>
</dbReference>
<evidence type="ECO:0000256" key="2">
    <source>
        <dbReference type="ARBA" id="ARBA00017703"/>
    </source>
</evidence>
<accession>A0A1M4W0E0</accession>
<dbReference type="InterPro" id="IPR008921">
    <property type="entry name" value="DNA_pol3_clamp-load_cplx_C"/>
</dbReference>
<dbReference type="InterPro" id="IPR027417">
    <property type="entry name" value="P-loop_NTPase"/>
</dbReference>
<evidence type="ECO:0000313" key="11">
    <source>
        <dbReference type="EMBL" id="SHE74600.1"/>
    </source>
</evidence>
<dbReference type="RefSeq" id="WP_073192937.1">
    <property type="nucleotide sequence ID" value="NZ_FQTW01000005.1"/>
</dbReference>
<dbReference type="Gene3D" id="1.20.272.10">
    <property type="match status" value="1"/>
</dbReference>
<dbReference type="InterPro" id="IPR048466">
    <property type="entry name" value="DNA_pol3_delta-like_C"/>
</dbReference>
<evidence type="ECO:0000256" key="7">
    <source>
        <dbReference type="ARBA" id="ARBA00034754"/>
    </source>
</evidence>
<evidence type="ECO:0000256" key="6">
    <source>
        <dbReference type="ARBA" id="ARBA00022932"/>
    </source>
</evidence>
<sequence length="335" mass="38512">MKQAQALINSIKKRDFKPVYFLVGERETYFVDLIAEALEQHVLTDDEKAFNQNIVYGKDVSIDEVISLSKRFPMMADYQLIIVREAQSLSKQLAQLEAYLEQPQESTILVFCYKYKKLDARKKVVKLLKKHHVYFETPAIYDNQVPDWISQTMTSAGYSIDHKAAVMLVEFLGVNLAHISKELEKLIMLIPKGHHITPEIIEENIGISKDFNNFELTKAIGLKNEPKAYQIINYFAQNPKNNPLVVTTGQLFSYFQKLAKYHALKDKSKMNAAKKLGISPYFVSEYVAAAQKYPLKKVTRNLHHIKQIDLMGKGVDTYQTSQGDLLKELMVKLMR</sequence>
<dbReference type="EMBL" id="FQTW01000005">
    <property type="protein sequence ID" value="SHE74600.1"/>
    <property type="molecule type" value="Genomic_DNA"/>
</dbReference>
<dbReference type="InterPro" id="IPR005790">
    <property type="entry name" value="DNA_polIII_delta"/>
</dbReference>
<dbReference type="STRING" id="1155689.SAMN05444278_1055"/>
<dbReference type="AlphaFoldDB" id="A0A1M4W0E0"/>
<evidence type="ECO:0000256" key="4">
    <source>
        <dbReference type="ARBA" id="ARBA00022695"/>
    </source>
</evidence>
<dbReference type="NCBIfam" id="TIGR01128">
    <property type="entry name" value="holA"/>
    <property type="match status" value="1"/>
</dbReference>
<dbReference type="PANTHER" id="PTHR34388:SF1">
    <property type="entry name" value="DNA POLYMERASE III SUBUNIT DELTA"/>
    <property type="match status" value="1"/>
</dbReference>
<evidence type="ECO:0000256" key="1">
    <source>
        <dbReference type="ARBA" id="ARBA00012417"/>
    </source>
</evidence>
<evidence type="ECO:0000259" key="10">
    <source>
        <dbReference type="Pfam" id="PF21694"/>
    </source>
</evidence>
<evidence type="ECO:0000256" key="3">
    <source>
        <dbReference type="ARBA" id="ARBA00022679"/>
    </source>
</evidence>
<keyword evidence="12" id="KW-1185">Reference proteome</keyword>
<dbReference type="Pfam" id="PF21694">
    <property type="entry name" value="DNA_pol3_delta_C"/>
    <property type="match status" value="1"/>
</dbReference>
<dbReference type="SUPFAM" id="SSF48019">
    <property type="entry name" value="post-AAA+ oligomerization domain-like"/>
    <property type="match status" value="1"/>
</dbReference>
<keyword evidence="5" id="KW-0235">DNA replication</keyword>
<comment type="catalytic activity">
    <reaction evidence="8">
        <text>DNA(n) + a 2'-deoxyribonucleoside 5'-triphosphate = DNA(n+1) + diphosphate</text>
        <dbReference type="Rhea" id="RHEA:22508"/>
        <dbReference type="Rhea" id="RHEA-COMP:17339"/>
        <dbReference type="Rhea" id="RHEA-COMP:17340"/>
        <dbReference type="ChEBI" id="CHEBI:33019"/>
        <dbReference type="ChEBI" id="CHEBI:61560"/>
        <dbReference type="ChEBI" id="CHEBI:173112"/>
        <dbReference type="EC" id="2.7.7.7"/>
    </reaction>
</comment>
<evidence type="ECO:0000259" key="9">
    <source>
        <dbReference type="Pfam" id="PF06144"/>
    </source>
</evidence>
<dbReference type="Gene3D" id="1.10.8.60">
    <property type="match status" value="1"/>
</dbReference>
<keyword evidence="4" id="KW-0548">Nucleotidyltransferase</keyword>
<keyword evidence="3" id="KW-0808">Transferase</keyword>
<comment type="similarity">
    <text evidence="7">Belongs to the DNA polymerase HolA subunit family.</text>
</comment>
<dbReference type="OrthoDB" id="1172326at2"/>
<reference evidence="11 12" key="1">
    <citation type="submission" date="2016-11" db="EMBL/GenBank/DDBJ databases">
        <authorList>
            <person name="Jaros S."/>
            <person name="Januszkiewicz K."/>
            <person name="Wedrychowicz H."/>
        </authorList>
    </citation>
    <scope>NUCLEOTIDE SEQUENCE [LARGE SCALE GENOMIC DNA]</scope>
    <source>
        <strain evidence="11 12">DSM 25661</strain>
    </source>
</reference>